<accession>A0A9P8P2I7</accession>
<dbReference type="GeneID" id="70236676"/>
<sequence length="475" mass="49559">MGSGASSRRPTTLRASITLVLHGLGNLDETGNVGAHDKRWERALVGLGSVSGGSLVTGVEAVDHDVLELLVDLLGGPLDSLGVLGHLQARNGNTTTVGSLTWSVPDSVTNRGSALSLGLEHVDGVLGGSHVGSLGNVLAAGSNKSLGLLARNLVLGGRRKSNVDLSDMDPRSSTLDVLDLVGGESRVLANNLLQGLELDLGVGNGLDVLLGDSGLGNNSTLGVGQRNNSSAKLDNLQSSVLGNVTGTRHGNSFASKRLLTVGGLLDHLLDVVHQTVTGGLWSDQRSTPGKTLTGENSLPLVLHLLVGTEHEADLTASGTNVTGRNVGELANVSGQLSDESGTESSDLVVALTLRVEVGTTLTTSHGETSESVLEDLFVTKELQDGKVDTWVQSQTSLVWAESRVELHSVTSVNVHHSLVILPGDSELDDSLWNRNNRNDSLACSNSGSCGWTMLLNMKTCNGGRRRIYVLEAAHH</sequence>
<comment type="caution">
    <text evidence="1">The sequence shown here is derived from an EMBL/GenBank/DDBJ whole genome shotgun (WGS) entry which is preliminary data.</text>
</comment>
<protein>
    <submittedName>
        <fullName evidence="1">Uncharacterized protein</fullName>
    </submittedName>
</protein>
<dbReference type="Proteomes" id="UP000769157">
    <property type="component" value="Unassembled WGS sequence"/>
</dbReference>
<reference evidence="1" key="1">
    <citation type="journal article" date="2021" name="Open Biol.">
        <title>Shared evolutionary footprints suggest mitochondrial oxidative damage underlies multiple complex I losses in fungi.</title>
        <authorList>
            <person name="Schikora-Tamarit M.A."/>
            <person name="Marcet-Houben M."/>
            <person name="Nosek J."/>
            <person name="Gabaldon T."/>
        </authorList>
    </citation>
    <scope>NUCLEOTIDE SEQUENCE</scope>
    <source>
        <strain evidence="1">CBS6075</strain>
    </source>
</reference>
<keyword evidence="2" id="KW-1185">Reference proteome</keyword>
<reference evidence="1" key="2">
    <citation type="submission" date="2021-01" db="EMBL/GenBank/DDBJ databases">
        <authorList>
            <person name="Schikora-Tamarit M.A."/>
        </authorList>
    </citation>
    <scope>NUCLEOTIDE SEQUENCE</scope>
    <source>
        <strain evidence="1">CBS6075</strain>
    </source>
</reference>
<dbReference type="RefSeq" id="XP_046060277.1">
    <property type="nucleotide sequence ID" value="XM_046205819.1"/>
</dbReference>
<dbReference type="AlphaFoldDB" id="A0A9P8P2I7"/>
<proteinExistence type="predicted"/>
<dbReference type="OrthoDB" id="10655259at2759"/>
<organism evidence="1 2">
    <name type="scientific">Ogataea philodendri</name>
    <dbReference type="NCBI Taxonomy" id="1378263"/>
    <lineage>
        <taxon>Eukaryota</taxon>
        <taxon>Fungi</taxon>
        <taxon>Dikarya</taxon>
        <taxon>Ascomycota</taxon>
        <taxon>Saccharomycotina</taxon>
        <taxon>Pichiomycetes</taxon>
        <taxon>Pichiales</taxon>
        <taxon>Pichiaceae</taxon>
        <taxon>Ogataea</taxon>
    </lineage>
</organism>
<gene>
    <name evidence="1" type="ORF">OGAPHI_004711</name>
</gene>
<dbReference type="EMBL" id="JAEUBE010000352">
    <property type="protein sequence ID" value="KAH3663997.1"/>
    <property type="molecule type" value="Genomic_DNA"/>
</dbReference>
<evidence type="ECO:0000313" key="2">
    <source>
        <dbReference type="Proteomes" id="UP000769157"/>
    </source>
</evidence>
<name>A0A9P8P2I7_9ASCO</name>
<evidence type="ECO:0000313" key="1">
    <source>
        <dbReference type="EMBL" id="KAH3663997.1"/>
    </source>
</evidence>